<feature type="compositionally biased region" description="Low complexity" evidence="1">
    <location>
        <begin position="218"/>
        <end position="230"/>
    </location>
</feature>
<dbReference type="PANTHER" id="PTHR34041">
    <property type="entry name" value="PHOTOSYSTEM II REPAIR PROTEIN PSB27-H1, CHLOROPLASTIC"/>
    <property type="match status" value="1"/>
</dbReference>
<dbReference type="Gene3D" id="1.20.58.810">
    <property type="entry name" value="Photosystem II Pbs27"/>
    <property type="match status" value="1"/>
</dbReference>
<dbReference type="GO" id="GO:0010206">
    <property type="term" value="P:photosystem II repair"/>
    <property type="evidence" value="ECO:0007669"/>
    <property type="project" value="InterPro"/>
</dbReference>
<sequence>MLLNSRKAFSPNCTLAKPDVQLSTHAEHKLKAVYNTAHPNQGLQCYVEGMLKSRNALQNYDQGTPSRRAALILFSSCMAVVSSDDISGKALAVEGNELPKAYRTVSEKIIKSLRDSVAAENSGASENEVRRKADPAKENVREFMSKWKDNPKVSWHPSHDEFVSAITDLGQFYQKAGPRARMTEGIKEVLLAHMDAAAATLSSENTLNQGFKKEAMVGGSSSWTGSKKGSFTNGTGKLRDDEEDMMRGPCE</sequence>
<gene>
    <name evidence="2" type="ORF">CEUSTIGMA_g9309.t1</name>
</gene>
<dbReference type="GO" id="GO:0010207">
    <property type="term" value="P:photosystem II assembly"/>
    <property type="evidence" value="ECO:0007669"/>
    <property type="project" value="InterPro"/>
</dbReference>
<reference evidence="2 3" key="1">
    <citation type="submission" date="2017-08" db="EMBL/GenBank/DDBJ databases">
        <title>Acidophilic green algal genome provides insights into adaptation to an acidic environment.</title>
        <authorList>
            <person name="Hirooka S."/>
            <person name="Hirose Y."/>
            <person name="Kanesaki Y."/>
            <person name="Higuchi S."/>
            <person name="Fujiwara T."/>
            <person name="Onuma R."/>
            <person name="Era A."/>
            <person name="Ohbayashi R."/>
            <person name="Uzuka A."/>
            <person name="Nozaki H."/>
            <person name="Yoshikawa H."/>
            <person name="Miyagishima S.Y."/>
        </authorList>
    </citation>
    <scope>NUCLEOTIDE SEQUENCE [LARGE SCALE GENOMIC DNA]</scope>
    <source>
        <strain evidence="2 3">NIES-2499</strain>
    </source>
</reference>
<name>A0A250XFN1_9CHLO</name>
<dbReference type="PANTHER" id="PTHR34041:SF3">
    <property type="entry name" value="PHOTOSYSTEM II D1 PRECURSOR PROCESSING PROTEIN PSB27-H2, CHLOROPLASTIC"/>
    <property type="match status" value="1"/>
</dbReference>
<dbReference type="Pfam" id="PF13326">
    <property type="entry name" value="PSII_Pbs27"/>
    <property type="match status" value="1"/>
</dbReference>
<dbReference type="OrthoDB" id="543314at2759"/>
<protein>
    <submittedName>
        <fullName evidence="2">Uncharacterized protein</fullName>
    </submittedName>
</protein>
<dbReference type="GO" id="GO:0009543">
    <property type="term" value="C:chloroplast thylakoid lumen"/>
    <property type="evidence" value="ECO:0007669"/>
    <property type="project" value="TreeGrafter"/>
</dbReference>
<comment type="caution">
    <text evidence="2">The sequence shown here is derived from an EMBL/GenBank/DDBJ whole genome shotgun (WGS) entry which is preliminary data.</text>
</comment>
<dbReference type="InterPro" id="IPR038450">
    <property type="entry name" value="PSII_Psb27_sf"/>
</dbReference>
<dbReference type="EMBL" id="BEGY01000072">
    <property type="protein sequence ID" value="GAX81881.1"/>
    <property type="molecule type" value="Genomic_DNA"/>
</dbReference>
<evidence type="ECO:0000313" key="2">
    <source>
        <dbReference type="EMBL" id="GAX81881.1"/>
    </source>
</evidence>
<dbReference type="HAMAP" id="MF_01481">
    <property type="entry name" value="PSII_Psb27"/>
    <property type="match status" value="1"/>
</dbReference>
<dbReference type="STRING" id="1157962.A0A250XFN1"/>
<feature type="region of interest" description="Disordered" evidence="1">
    <location>
        <begin position="216"/>
        <end position="251"/>
    </location>
</feature>
<dbReference type="InterPro" id="IPR025585">
    <property type="entry name" value="PSII_Psb27"/>
</dbReference>
<accession>A0A250XFN1</accession>
<evidence type="ECO:0000313" key="3">
    <source>
        <dbReference type="Proteomes" id="UP000232323"/>
    </source>
</evidence>
<dbReference type="AlphaFoldDB" id="A0A250XFN1"/>
<organism evidence="2 3">
    <name type="scientific">Chlamydomonas eustigma</name>
    <dbReference type="NCBI Taxonomy" id="1157962"/>
    <lineage>
        <taxon>Eukaryota</taxon>
        <taxon>Viridiplantae</taxon>
        <taxon>Chlorophyta</taxon>
        <taxon>core chlorophytes</taxon>
        <taxon>Chlorophyceae</taxon>
        <taxon>CS clade</taxon>
        <taxon>Chlamydomonadales</taxon>
        <taxon>Chlamydomonadaceae</taxon>
        <taxon>Chlamydomonas</taxon>
    </lineage>
</organism>
<dbReference type="GO" id="GO:0009523">
    <property type="term" value="C:photosystem II"/>
    <property type="evidence" value="ECO:0007669"/>
    <property type="project" value="InterPro"/>
</dbReference>
<proteinExistence type="inferred from homology"/>
<dbReference type="Proteomes" id="UP000232323">
    <property type="component" value="Unassembled WGS sequence"/>
</dbReference>
<evidence type="ECO:0000256" key="1">
    <source>
        <dbReference type="SAM" id="MobiDB-lite"/>
    </source>
</evidence>
<keyword evidence="3" id="KW-1185">Reference proteome</keyword>